<gene>
    <name evidence="2" type="ORF">BN1012_Phect865</name>
</gene>
<dbReference type="InterPro" id="IPR052514">
    <property type="entry name" value="SAM-dependent_MTase"/>
</dbReference>
<dbReference type="SUPFAM" id="SSF53335">
    <property type="entry name" value="S-adenosyl-L-methionine-dependent methyltransferases"/>
    <property type="match status" value="1"/>
</dbReference>
<dbReference type="InterPro" id="IPR006342">
    <property type="entry name" value="FkbM_mtfrase"/>
</dbReference>
<feature type="domain" description="Methyltransferase FkbM" evidence="1">
    <location>
        <begin position="32"/>
        <end position="112"/>
    </location>
</feature>
<name>X5ME68_9HYPH</name>
<sequence length="161" mass="17488">MRVVEAAVGETPGTVRFTTGLDTVNHVVDVDGKAGSSTDIMVVRLDDELGDQVPRVMKLDVEGYELPVLRGGAQLLVDTRLEAIVVELNGSGQRYGFHDSDTVALLEGAGFERCVYDPFSRELSPRRVDHRNDNVLFIRAGSDVGARMKSAAPFTVLGRTI</sequence>
<accession>X5ME68</accession>
<proteinExistence type="predicted"/>
<dbReference type="InterPro" id="IPR029063">
    <property type="entry name" value="SAM-dependent_MTases_sf"/>
</dbReference>
<dbReference type="EMBL" id="HG966617">
    <property type="protein sequence ID" value="CDO59079.1"/>
    <property type="molecule type" value="Genomic_DNA"/>
</dbReference>
<dbReference type="AlphaFoldDB" id="X5ME68"/>
<evidence type="ECO:0000259" key="1">
    <source>
        <dbReference type="Pfam" id="PF05050"/>
    </source>
</evidence>
<dbReference type="Pfam" id="PF05050">
    <property type="entry name" value="Methyltransf_21"/>
    <property type="match status" value="1"/>
</dbReference>
<dbReference type="Proteomes" id="UP000032160">
    <property type="component" value="Chromosome I"/>
</dbReference>
<dbReference type="KEGG" id="pect:BN1012_Phect865"/>
<keyword evidence="2" id="KW-0489">Methyltransferase</keyword>
<organism evidence="2 3">
    <name type="scientific">Candidatus Phaeomarinibacter ectocarpi</name>
    <dbReference type="NCBI Taxonomy" id="1458461"/>
    <lineage>
        <taxon>Bacteria</taxon>
        <taxon>Pseudomonadati</taxon>
        <taxon>Pseudomonadota</taxon>
        <taxon>Alphaproteobacteria</taxon>
        <taxon>Hyphomicrobiales</taxon>
        <taxon>Parvibaculaceae</taxon>
        <taxon>Candidatus Phaeomarinibacter</taxon>
    </lineage>
</organism>
<dbReference type="GO" id="GO:0008168">
    <property type="term" value="F:methyltransferase activity"/>
    <property type="evidence" value="ECO:0007669"/>
    <property type="project" value="UniProtKB-KW"/>
</dbReference>
<keyword evidence="2" id="KW-0808">Transferase</keyword>
<dbReference type="PANTHER" id="PTHR34203">
    <property type="entry name" value="METHYLTRANSFERASE, FKBM FAMILY PROTEIN"/>
    <property type="match status" value="1"/>
</dbReference>
<dbReference type="GO" id="GO:0032259">
    <property type="term" value="P:methylation"/>
    <property type="evidence" value="ECO:0007669"/>
    <property type="project" value="UniProtKB-KW"/>
</dbReference>
<protein>
    <submittedName>
        <fullName evidence="2">Methyltransferase, FkbM family domain protein</fullName>
    </submittedName>
</protein>
<dbReference type="PANTHER" id="PTHR34203:SF15">
    <property type="entry name" value="SLL1173 PROTEIN"/>
    <property type="match status" value="1"/>
</dbReference>
<evidence type="ECO:0000313" key="3">
    <source>
        <dbReference type="Proteomes" id="UP000032160"/>
    </source>
</evidence>
<keyword evidence="3" id="KW-1185">Reference proteome</keyword>
<dbReference type="NCBIfam" id="TIGR01444">
    <property type="entry name" value="fkbM_fam"/>
    <property type="match status" value="1"/>
</dbReference>
<reference evidence="2 3" key="1">
    <citation type="journal article" date="2014" name="Front. Genet.">
        <title>Genome and metabolic network of "Candidatus Phaeomarinobacter ectocarpi" Ec32, a new candidate genus of Alphaproteobacteria frequently associated with brown algae.</title>
        <authorList>
            <person name="Dittami S.M."/>
            <person name="Barbeyron T."/>
            <person name="Boyen C."/>
            <person name="Cambefort J."/>
            <person name="Collet G."/>
            <person name="Delage L."/>
            <person name="Gobet A."/>
            <person name="Groisillier A."/>
            <person name="Leblanc C."/>
            <person name="Michel G."/>
            <person name="Scornet D."/>
            <person name="Siegel A."/>
            <person name="Tapia J.E."/>
            <person name="Tonon T."/>
        </authorList>
    </citation>
    <scope>NUCLEOTIDE SEQUENCE [LARGE SCALE GENOMIC DNA]</scope>
    <source>
        <strain evidence="2 3">Ec32</strain>
    </source>
</reference>
<dbReference type="HOGENOM" id="CLU_1640711_0_0_5"/>
<dbReference type="Gene3D" id="3.40.50.150">
    <property type="entry name" value="Vaccinia Virus protein VP39"/>
    <property type="match status" value="1"/>
</dbReference>
<evidence type="ECO:0000313" key="2">
    <source>
        <dbReference type="EMBL" id="CDO59079.1"/>
    </source>
</evidence>